<evidence type="ECO:0000313" key="14">
    <source>
        <dbReference type="EMBL" id="MBW0479284.1"/>
    </source>
</evidence>
<comment type="function">
    <text evidence="10">Plays an important role in control of proteasome function. Inhibits the hydrolysis of protein and peptide substrates by the 20S proteasome. Also inhibits the activation of the proteasome by the proteasome regulatory proteins PA700 and PA28.</text>
</comment>
<reference evidence="14" key="1">
    <citation type="submission" date="2021-03" db="EMBL/GenBank/DDBJ databases">
        <title>Draft genome sequence of rust myrtle Austropuccinia psidii MF-1, a brazilian biotype.</title>
        <authorList>
            <person name="Quecine M.C."/>
            <person name="Pachon D.M.R."/>
            <person name="Bonatelli M.L."/>
            <person name="Correr F.H."/>
            <person name="Franceschini L.M."/>
            <person name="Leite T.F."/>
            <person name="Margarido G.R.A."/>
            <person name="Almeida C.A."/>
            <person name="Ferrarezi J.A."/>
            <person name="Labate C.A."/>
        </authorList>
    </citation>
    <scope>NUCLEOTIDE SEQUENCE</scope>
    <source>
        <strain evidence="14">MF-1</strain>
    </source>
</reference>
<dbReference type="InterPro" id="IPR013886">
    <property type="entry name" value="PI31_Prot_C"/>
</dbReference>
<evidence type="ECO:0000256" key="4">
    <source>
        <dbReference type="ARBA" id="ARBA00022481"/>
    </source>
</evidence>
<evidence type="ECO:0000256" key="1">
    <source>
        <dbReference type="ARBA" id="ARBA00004240"/>
    </source>
</evidence>
<organism evidence="14 15">
    <name type="scientific">Austropuccinia psidii MF-1</name>
    <dbReference type="NCBI Taxonomy" id="1389203"/>
    <lineage>
        <taxon>Eukaryota</taxon>
        <taxon>Fungi</taxon>
        <taxon>Dikarya</taxon>
        <taxon>Basidiomycota</taxon>
        <taxon>Pucciniomycotina</taxon>
        <taxon>Pucciniomycetes</taxon>
        <taxon>Pucciniales</taxon>
        <taxon>Sphaerophragmiaceae</taxon>
        <taxon>Austropuccinia</taxon>
    </lineage>
</organism>
<feature type="region of interest" description="Disordered" evidence="11">
    <location>
        <begin position="283"/>
        <end position="351"/>
    </location>
</feature>
<evidence type="ECO:0000256" key="10">
    <source>
        <dbReference type="ARBA" id="ARBA00024805"/>
    </source>
</evidence>
<proteinExistence type="inferred from homology"/>
<keyword evidence="7" id="KW-0256">Endoplasmic reticulum</keyword>
<dbReference type="AlphaFoldDB" id="A0A9Q3C8Q1"/>
<dbReference type="Pfam" id="PF11566">
    <property type="entry name" value="PI31_Prot_N"/>
    <property type="match status" value="1"/>
</dbReference>
<comment type="subcellular location">
    <subcellularLocation>
        <location evidence="2">Cytoplasm</location>
    </subcellularLocation>
    <subcellularLocation>
        <location evidence="1">Endoplasmic reticulum</location>
    </subcellularLocation>
</comment>
<dbReference type="Proteomes" id="UP000765509">
    <property type="component" value="Unassembled WGS sequence"/>
</dbReference>
<comment type="caution">
    <text evidence="14">The sequence shown here is derived from an EMBL/GenBank/DDBJ whole genome shotgun (WGS) entry which is preliminary data.</text>
</comment>
<evidence type="ECO:0008006" key="16">
    <source>
        <dbReference type="Google" id="ProtNLM"/>
    </source>
</evidence>
<sequence length="351" mass="38599">MSNQSQSNPNSTADSSSSDSSNQSSIDIFNSILQSIKESRSKDLTFSTDFHLICFLIDLILKSKDLISTNLSNQSSNLSENLNQNLNFLVLNVSHQVSNLKFQFNLSKLGNKFLIASINLSDDQLFTLDFSIPQFVDPNKLPLDLKHQVLHDSLGFKSKSHLINFISIFSNKILKNLSPNFNPTDPSSSNLSKPSLISSDSPHLFQLPINQSTLPSRNHLEIGRSDLDPIGSSNIHIPSLYNRPNHQPLHPPSGMILGPNHSIFNNHRPNPPPFGGDGFLPPGAVPPGARFDPILPQSSINSNHSTPHLNLDPMGGLSQGLPLANPHPSHSNPYHPNFNDGRPSGYDDMFM</sequence>
<dbReference type="GO" id="GO:0004866">
    <property type="term" value="F:endopeptidase inhibitor activity"/>
    <property type="evidence" value="ECO:0007669"/>
    <property type="project" value="InterPro"/>
</dbReference>
<keyword evidence="9" id="KW-0007">Acetylation</keyword>
<dbReference type="EMBL" id="AVOT02005520">
    <property type="protein sequence ID" value="MBW0479284.1"/>
    <property type="molecule type" value="Genomic_DNA"/>
</dbReference>
<accession>A0A9Q3C8Q1</accession>
<evidence type="ECO:0000256" key="2">
    <source>
        <dbReference type="ARBA" id="ARBA00004496"/>
    </source>
</evidence>
<evidence type="ECO:0000256" key="8">
    <source>
        <dbReference type="ARBA" id="ARBA00022942"/>
    </source>
</evidence>
<dbReference type="GO" id="GO:0043161">
    <property type="term" value="P:proteasome-mediated ubiquitin-dependent protein catabolic process"/>
    <property type="evidence" value="ECO:0007669"/>
    <property type="project" value="InterPro"/>
</dbReference>
<dbReference type="GO" id="GO:0070628">
    <property type="term" value="F:proteasome binding"/>
    <property type="evidence" value="ECO:0007669"/>
    <property type="project" value="InterPro"/>
</dbReference>
<keyword evidence="5" id="KW-0963">Cytoplasm</keyword>
<dbReference type="GO" id="GO:0000502">
    <property type="term" value="C:proteasome complex"/>
    <property type="evidence" value="ECO:0007669"/>
    <property type="project" value="UniProtKB-KW"/>
</dbReference>
<name>A0A9Q3C8Q1_9BASI</name>
<evidence type="ECO:0000256" key="3">
    <source>
        <dbReference type="ARBA" id="ARBA00006405"/>
    </source>
</evidence>
<dbReference type="InterPro" id="IPR045128">
    <property type="entry name" value="PI31-like"/>
</dbReference>
<dbReference type="GO" id="GO:0005783">
    <property type="term" value="C:endoplasmic reticulum"/>
    <property type="evidence" value="ECO:0007669"/>
    <property type="project" value="UniProtKB-SubCell"/>
</dbReference>
<keyword evidence="8" id="KW-0647">Proteasome</keyword>
<dbReference type="OrthoDB" id="68090at2759"/>
<evidence type="ECO:0000259" key="13">
    <source>
        <dbReference type="Pfam" id="PF11566"/>
    </source>
</evidence>
<keyword evidence="4" id="KW-0488">Methylation</keyword>
<dbReference type="PANTHER" id="PTHR13266:SF1">
    <property type="entry name" value="PROTEASOME INHIBITOR PI31 SUBUNIT"/>
    <property type="match status" value="1"/>
</dbReference>
<evidence type="ECO:0000313" key="15">
    <source>
        <dbReference type="Proteomes" id="UP000765509"/>
    </source>
</evidence>
<evidence type="ECO:0000256" key="7">
    <source>
        <dbReference type="ARBA" id="ARBA00022824"/>
    </source>
</evidence>
<gene>
    <name evidence="14" type="ORF">O181_018999</name>
</gene>
<feature type="domain" description="PI31 proteasome regulator N-terminal" evidence="13">
    <location>
        <begin position="64"/>
        <end position="180"/>
    </location>
</feature>
<protein>
    <recommendedName>
        <fullName evidence="16">Proteasome inhibitor PI31 subunit</fullName>
    </recommendedName>
</protein>
<feature type="domain" description="PI31 proteasome regulator C-terminal" evidence="12">
    <location>
        <begin position="222"/>
        <end position="296"/>
    </location>
</feature>
<dbReference type="Pfam" id="PF08577">
    <property type="entry name" value="PI31_Prot_C"/>
    <property type="match status" value="1"/>
</dbReference>
<feature type="region of interest" description="Disordered" evidence="11">
    <location>
        <begin position="1"/>
        <end position="23"/>
    </location>
</feature>
<dbReference type="InterPro" id="IPR021625">
    <property type="entry name" value="PI31_Prot_N"/>
</dbReference>
<feature type="compositionally biased region" description="Polar residues" evidence="11">
    <location>
        <begin position="296"/>
        <end position="308"/>
    </location>
</feature>
<evidence type="ECO:0000259" key="12">
    <source>
        <dbReference type="Pfam" id="PF08577"/>
    </source>
</evidence>
<evidence type="ECO:0000256" key="11">
    <source>
        <dbReference type="SAM" id="MobiDB-lite"/>
    </source>
</evidence>
<keyword evidence="15" id="KW-1185">Reference proteome</keyword>
<evidence type="ECO:0000256" key="6">
    <source>
        <dbReference type="ARBA" id="ARBA00022553"/>
    </source>
</evidence>
<evidence type="ECO:0000256" key="5">
    <source>
        <dbReference type="ARBA" id="ARBA00022490"/>
    </source>
</evidence>
<keyword evidence="6" id="KW-0597">Phosphoprotein</keyword>
<evidence type="ECO:0000256" key="9">
    <source>
        <dbReference type="ARBA" id="ARBA00022990"/>
    </source>
</evidence>
<feature type="compositionally biased region" description="Low complexity" evidence="11">
    <location>
        <begin position="326"/>
        <end position="339"/>
    </location>
</feature>
<comment type="similarity">
    <text evidence="3">Belongs to the proteasome inhibitor PI31 family.</text>
</comment>
<dbReference type="PANTHER" id="PTHR13266">
    <property type="entry name" value="PROTEASOME INHIBITOR"/>
    <property type="match status" value="1"/>
</dbReference>